<evidence type="ECO:0000313" key="8">
    <source>
        <dbReference type="EMBL" id="ORD97841.1"/>
    </source>
</evidence>
<dbReference type="Pfam" id="PF05557">
    <property type="entry name" value="MAD"/>
    <property type="match status" value="1"/>
</dbReference>
<dbReference type="OrthoDB" id="331602at2759"/>
<reference evidence="8 9" key="1">
    <citation type="journal article" date="2017" name="Environ. Microbiol.">
        <title>Decay of the glycolytic pathway and adaptation to intranuclear parasitism within Enterocytozoonidae microsporidia.</title>
        <authorList>
            <person name="Wiredu Boakye D."/>
            <person name="Jaroenlak P."/>
            <person name="Prachumwat A."/>
            <person name="Williams T.A."/>
            <person name="Bateman K.S."/>
            <person name="Itsathitphaisarn O."/>
            <person name="Sritunyalucksana K."/>
            <person name="Paszkiewicz K.H."/>
            <person name="Moore K.A."/>
            <person name="Stentiford G.D."/>
            <person name="Williams B.A."/>
        </authorList>
    </citation>
    <scope>NUCLEOTIDE SEQUENCE [LARGE SCALE GENOMIC DNA]</scope>
    <source>
        <strain evidence="8 9">GB1</strain>
    </source>
</reference>
<keyword evidence="9" id="KW-1185">Reference proteome</keyword>
<organism evidence="8 9">
    <name type="scientific">Hepatospora eriocheir</name>
    <dbReference type="NCBI Taxonomy" id="1081669"/>
    <lineage>
        <taxon>Eukaryota</taxon>
        <taxon>Fungi</taxon>
        <taxon>Fungi incertae sedis</taxon>
        <taxon>Microsporidia</taxon>
        <taxon>Hepatosporidae</taxon>
        <taxon>Hepatospora</taxon>
    </lineage>
</organism>
<proteinExistence type="inferred from homology"/>
<evidence type="ECO:0000256" key="4">
    <source>
        <dbReference type="ARBA" id="ARBA00022618"/>
    </source>
</evidence>
<evidence type="ECO:0000256" key="7">
    <source>
        <dbReference type="ARBA" id="ARBA00023306"/>
    </source>
</evidence>
<name>A0A1X0QDG3_9MICR</name>
<evidence type="ECO:0000256" key="5">
    <source>
        <dbReference type="ARBA" id="ARBA00022776"/>
    </source>
</evidence>
<evidence type="ECO:0000313" key="9">
    <source>
        <dbReference type="Proteomes" id="UP000192356"/>
    </source>
</evidence>
<dbReference type="EMBL" id="LVKB01000008">
    <property type="protein sequence ID" value="ORD97841.1"/>
    <property type="molecule type" value="Genomic_DNA"/>
</dbReference>
<dbReference type="AlphaFoldDB" id="A0A1X0QDG3"/>
<evidence type="ECO:0000256" key="6">
    <source>
        <dbReference type="ARBA" id="ARBA00023242"/>
    </source>
</evidence>
<accession>A0A1X0QDG3</accession>
<dbReference type="InterPro" id="IPR008672">
    <property type="entry name" value="Mad1"/>
</dbReference>
<comment type="similarity">
    <text evidence="2">Belongs to the MAD1 family.</text>
</comment>
<keyword evidence="5" id="KW-0498">Mitosis</keyword>
<comment type="subcellular location">
    <subcellularLocation>
        <location evidence="1">Nucleus</location>
    </subcellularLocation>
</comment>
<evidence type="ECO:0000256" key="3">
    <source>
        <dbReference type="ARBA" id="ARBA00022019"/>
    </source>
</evidence>
<protein>
    <recommendedName>
        <fullName evidence="3">Spindle assembly checkpoint component MAD1</fullName>
    </recommendedName>
</protein>
<keyword evidence="6" id="KW-0539">Nucleus</keyword>
<dbReference type="GO" id="GO:0007094">
    <property type="term" value="P:mitotic spindle assembly checkpoint signaling"/>
    <property type="evidence" value="ECO:0007669"/>
    <property type="project" value="InterPro"/>
</dbReference>
<dbReference type="PANTHER" id="PTHR23168:SF0">
    <property type="entry name" value="MITOTIC SPINDLE ASSEMBLY CHECKPOINT PROTEIN MAD1"/>
    <property type="match status" value="1"/>
</dbReference>
<dbReference type="GO" id="GO:0051301">
    <property type="term" value="P:cell division"/>
    <property type="evidence" value="ECO:0007669"/>
    <property type="project" value="UniProtKB-KW"/>
</dbReference>
<dbReference type="GO" id="GO:0051315">
    <property type="term" value="P:attachment of mitotic spindle microtubules to kinetochore"/>
    <property type="evidence" value="ECO:0007669"/>
    <property type="project" value="TreeGrafter"/>
</dbReference>
<keyword evidence="4" id="KW-0132">Cell division</keyword>
<dbReference type="Proteomes" id="UP000192356">
    <property type="component" value="Unassembled WGS sequence"/>
</dbReference>
<keyword evidence="7" id="KW-0131">Cell cycle</keyword>
<evidence type="ECO:0000256" key="2">
    <source>
        <dbReference type="ARBA" id="ARBA00008029"/>
    </source>
</evidence>
<sequence length="142" mass="16718">MKEINSTLENVLGETNKETTINNKRRVLQPKFVKKTEDREDNLKDKHCSNKNIESILSTLKSINGYSIKKEGNILTFRSVYAFKKEDIFQFQITDNDKISIIQTKFLKEWEHLIEKYLIKKKSIPGFLSAITLELMERNTFE</sequence>
<evidence type="ECO:0000256" key="1">
    <source>
        <dbReference type="ARBA" id="ARBA00004123"/>
    </source>
</evidence>
<dbReference type="VEuPathDB" id="MicrosporidiaDB:A0H76_507"/>
<gene>
    <name evidence="8" type="ORF">HERIO_305</name>
</gene>
<dbReference type="GO" id="GO:0072686">
    <property type="term" value="C:mitotic spindle"/>
    <property type="evidence" value="ECO:0007669"/>
    <property type="project" value="TreeGrafter"/>
</dbReference>
<dbReference type="VEuPathDB" id="MicrosporidiaDB:HERIO_305"/>
<dbReference type="GO" id="GO:0005635">
    <property type="term" value="C:nuclear envelope"/>
    <property type="evidence" value="ECO:0007669"/>
    <property type="project" value="TreeGrafter"/>
</dbReference>
<comment type="caution">
    <text evidence="8">The sequence shown here is derived from an EMBL/GenBank/DDBJ whole genome shotgun (WGS) entry which is preliminary data.</text>
</comment>
<dbReference type="PANTHER" id="PTHR23168">
    <property type="entry name" value="MITOTIC SPINDLE ASSEMBLY CHECKPOINT PROTEIN MAD1 MITOTIC ARREST DEFICIENT-LIKE PROTEIN 1"/>
    <property type="match status" value="1"/>
</dbReference>
<dbReference type="GO" id="GO:0000776">
    <property type="term" value="C:kinetochore"/>
    <property type="evidence" value="ECO:0007669"/>
    <property type="project" value="TreeGrafter"/>
</dbReference>
<dbReference type="Gene3D" id="3.30.457.60">
    <property type="match status" value="1"/>
</dbReference>